<name>A0A5B0M481_PUCGR</name>
<evidence type="ECO:0000313" key="3">
    <source>
        <dbReference type="EMBL" id="KAA1071083.1"/>
    </source>
</evidence>
<sequence length="80" mass="8803">MAKVSLAHHHQHHHHHHPQSIATQPNPVHPEWSGTCRADRPIKHCHCHTLGTPLSTHACSPPINFVTDDLGSGPDSIILN</sequence>
<dbReference type="Proteomes" id="UP000325313">
    <property type="component" value="Unassembled WGS sequence"/>
</dbReference>
<evidence type="ECO:0000313" key="2">
    <source>
        <dbReference type="EMBL" id="KAA1064961.1"/>
    </source>
</evidence>
<comment type="caution">
    <text evidence="3">The sequence shown here is derived from an EMBL/GenBank/DDBJ whole genome shotgun (WGS) entry which is preliminary data.</text>
</comment>
<reference evidence="4 5" key="1">
    <citation type="submission" date="2019-05" db="EMBL/GenBank/DDBJ databases">
        <title>Emergence of the Ug99 lineage of the wheat stem rust pathogen through somatic hybridization.</title>
        <authorList>
            <person name="Li F."/>
            <person name="Upadhyaya N.M."/>
            <person name="Sperschneider J."/>
            <person name="Matny O."/>
            <person name="Nguyen-Phuc H."/>
            <person name="Mago R."/>
            <person name="Raley C."/>
            <person name="Miller M.E."/>
            <person name="Silverstein K.A.T."/>
            <person name="Henningsen E."/>
            <person name="Hirsch C.D."/>
            <person name="Visser B."/>
            <person name="Pretorius Z.A."/>
            <person name="Steffenson B.J."/>
            <person name="Schwessinger B."/>
            <person name="Dodds P.N."/>
            <person name="Figueroa M."/>
        </authorList>
    </citation>
    <scope>NUCLEOTIDE SEQUENCE [LARGE SCALE GENOMIC DNA]</scope>
    <source>
        <strain evidence="2">21-0</strain>
        <strain evidence="3 5">Ug99</strain>
    </source>
</reference>
<proteinExistence type="predicted"/>
<feature type="compositionally biased region" description="Basic residues" evidence="1">
    <location>
        <begin position="1"/>
        <end position="18"/>
    </location>
</feature>
<dbReference type="Proteomes" id="UP000324748">
    <property type="component" value="Unassembled WGS sequence"/>
</dbReference>
<protein>
    <submittedName>
        <fullName evidence="3">Uncharacterized protein</fullName>
    </submittedName>
</protein>
<evidence type="ECO:0000313" key="5">
    <source>
        <dbReference type="Proteomes" id="UP000325313"/>
    </source>
</evidence>
<evidence type="ECO:0000256" key="1">
    <source>
        <dbReference type="SAM" id="MobiDB-lite"/>
    </source>
</evidence>
<feature type="region of interest" description="Disordered" evidence="1">
    <location>
        <begin position="1"/>
        <end position="35"/>
    </location>
</feature>
<keyword evidence="4" id="KW-1185">Reference proteome</keyword>
<evidence type="ECO:0000313" key="4">
    <source>
        <dbReference type="Proteomes" id="UP000324748"/>
    </source>
</evidence>
<dbReference type="EMBL" id="VDEP01000480">
    <property type="protein sequence ID" value="KAA1071083.1"/>
    <property type="molecule type" value="Genomic_DNA"/>
</dbReference>
<dbReference type="AlphaFoldDB" id="A0A5B0M481"/>
<dbReference type="EMBL" id="VSWC01000197">
    <property type="protein sequence ID" value="KAA1064961.1"/>
    <property type="molecule type" value="Genomic_DNA"/>
</dbReference>
<organism evidence="3 5">
    <name type="scientific">Puccinia graminis f. sp. tritici</name>
    <dbReference type="NCBI Taxonomy" id="56615"/>
    <lineage>
        <taxon>Eukaryota</taxon>
        <taxon>Fungi</taxon>
        <taxon>Dikarya</taxon>
        <taxon>Basidiomycota</taxon>
        <taxon>Pucciniomycotina</taxon>
        <taxon>Pucciniomycetes</taxon>
        <taxon>Pucciniales</taxon>
        <taxon>Pucciniaceae</taxon>
        <taxon>Puccinia</taxon>
    </lineage>
</organism>
<gene>
    <name evidence="2" type="ORF">PGT21_020240</name>
    <name evidence="3" type="ORF">PGTUg99_011557</name>
</gene>
<accession>A0A5B0M481</accession>